<dbReference type="InterPro" id="IPR016187">
    <property type="entry name" value="CTDL_fold"/>
</dbReference>
<evidence type="ECO:0000256" key="5">
    <source>
        <dbReference type="SAM" id="Coils"/>
    </source>
</evidence>
<protein>
    <recommendedName>
        <fullName evidence="7">C-type lectin domain-containing protein</fullName>
    </recommendedName>
</protein>
<dbReference type="Ensembl" id="ENSSMRT00000012747.1">
    <property type="protein sequence ID" value="ENSSMRP00000010941.1"/>
    <property type="gene ID" value="ENSSMRG00000008638.1"/>
</dbReference>
<dbReference type="GO" id="GO:0030246">
    <property type="term" value="F:carbohydrate binding"/>
    <property type="evidence" value="ECO:0007669"/>
    <property type="project" value="UniProtKB-KW"/>
</dbReference>
<dbReference type="Proteomes" id="UP000694421">
    <property type="component" value="Unplaced"/>
</dbReference>
<feature type="coiled-coil region" evidence="5">
    <location>
        <begin position="27"/>
        <end position="54"/>
    </location>
</feature>
<dbReference type="PROSITE" id="PS50041">
    <property type="entry name" value="C_TYPE_LECTIN_2"/>
    <property type="match status" value="1"/>
</dbReference>
<dbReference type="InterPro" id="IPR016186">
    <property type="entry name" value="C-type_lectin-like/link_sf"/>
</dbReference>
<dbReference type="SUPFAM" id="SSF56436">
    <property type="entry name" value="C-type lectin-like"/>
    <property type="match status" value="1"/>
</dbReference>
<evidence type="ECO:0000256" key="3">
    <source>
        <dbReference type="ARBA" id="ARBA00022729"/>
    </source>
</evidence>
<dbReference type="Pfam" id="PF00059">
    <property type="entry name" value="Lectin_C"/>
    <property type="match status" value="1"/>
</dbReference>
<reference evidence="8" key="2">
    <citation type="submission" date="2025-09" db="UniProtKB">
        <authorList>
            <consortium name="Ensembl"/>
        </authorList>
    </citation>
    <scope>IDENTIFICATION</scope>
</reference>
<dbReference type="AlphaFoldDB" id="A0A8D0BP86"/>
<accession>A0A8D0BP86</accession>
<keyword evidence="2" id="KW-0964">Secreted</keyword>
<dbReference type="Gene3D" id="3.10.100.10">
    <property type="entry name" value="Mannose-Binding Protein A, subunit A"/>
    <property type="match status" value="1"/>
</dbReference>
<keyword evidence="4" id="KW-0430">Lectin</keyword>
<dbReference type="InterPro" id="IPR001304">
    <property type="entry name" value="C-type_lectin-like"/>
</dbReference>
<sequence length="185" mass="20514">MHLLLPFSVLLLGATLSSSHPTQTVQKTDINEELRVLKEELSDIKEYIKKVENDFLTVHKARSFSSGSETLYVTNEKQGDVRTISGICTQAGGYIPNPETEAENKALQNVLKRHNKSAFIISDNSVGYTNWAPGQPNNADGTKMCVEADKDGKWHVTSCNQQLLAVCEFSFVKSREDKGQVLIKA</sequence>
<comment type="subcellular location">
    <subcellularLocation>
        <location evidence="1">Secreted</location>
    </subcellularLocation>
</comment>
<reference evidence="8" key="1">
    <citation type="submission" date="2025-08" db="UniProtKB">
        <authorList>
            <consortium name="Ensembl"/>
        </authorList>
    </citation>
    <scope>IDENTIFICATION</scope>
</reference>
<organism evidence="8 9">
    <name type="scientific">Salvator merianae</name>
    <name type="common">Argentine black and white tegu</name>
    <name type="synonym">Tupinambis merianae</name>
    <dbReference type="NCBI Taxonomy" id="96440"/>
    <lineage>
        <taxon>Eukaryota</taxon>
        <taxon>Metazoa</taxon>
        <taxon>Chordata</taxon>
        <taxon>Craniata</taxon>
        <taxon>Vertebrata</taxon>
        <taxon>Euteleostomi</taxon>
        <taxon>Lepidosauria</taxon>
        <taxon>Squamata</taxon>
        <taxon>Bifurcata</taxon>
        <taxon>Unidentata</taxon>
        <taxon>Episquamata</taxon>
        <taxon>Laterata</taxon>
        <taxon>Teiioidea</taxon>
        <taxon>Teiidae</taxon>
        <taxon>Salvator</taxon>
    </lineage>
</organism>
<dbReference type="SMART" id="SM00034">
    <property type="entry name" value="CLECT"/>
    <property type="match status" value="1"/>
</dbReference>
<keyword evidence="3 6" id="KW-0732">Signal</keyword>
<dbReference type="PANTHER" id="PTHR22799">
    <property type="entry name" value="TETRANECTIN-RELATED"/>
    <property type="match status" value="1"/>
</dbReference>
<feature type="signal peptide" evidence="6">
    <location>
        <begin position="1"/>
        <end position="19"/>
    </location>
</feature>
<feature type="domain" description="C-type lectin" evidence="7">
    <location>
        <begin position="119"/>
        <end position="168"/>
    </location>
</feature>
<evidence type="ECO:0000313" key="8">
    <source>
        <dbReference type="Ensembl" id="ENSSMRP00000010941.1"/>
    </source>
</evidence>
<keyword evidence="5" id="KW-0175">Coiled coil</keyword>
<dbReference type="GO" id="GO:0001503">
    <property type="term" value="P:ossification"/>
    <property type="evidence" value="ECO:0007669"/>
    <property type="project" value="TreeGrafter"/>
</dbReference>
<feature type="chain" id="PRO_5034460818" description="C-type lectin domain-containing protein" evidence="6">
    <location>
        <begin position="20"/>
        <end position="185"/>
    </location>
</feature>
<evidence type="ECO:0000256" key="6">
    <source>
        <dbReference type="SAM" id="SignalP"/>
    </source>
</evidence>
<evidence type="ECO:0000256" key="4">
    <source>
        <dbReference type="ARBA" id="ARBA00022734"/>
    </source>
</evidence>
<evidence type="ECO:0000313" key="9">
    <source>
        <dbReference type="Proteomes" id="UP000694421"/>
    </source>
</evidence>
<keyword evidence="9" id="KW-1185">Reference proteome</keyword>
<dbReference type="GO" id="GO:0005615">
    <property type="term" value="C:extracellular space"/>
    <property type="evidence" value="ECO:0007669"/>
    <property type="project" value="TreeGrafter"/>
</dbReference>
<dbReference type="OMA" id="NGHETDP"/>
<evidence type="ECO:0000256" key="1">
    <source>
        <dbReference type="ARBA" id="ARBA00004613"/>
    </source>
</evidence>
<evidence type="ECO:0000256" key="2">
    <source>
        <dbReference type="ARBA" id="ARBA00022525"/>
    </source>
</evidence>
<dbReference type="GeneTree" id="ENSGT00940000155748"/>
<dbReference type="GO" id="GO:0008083">
    <property type="term" value="F:growth factor activity"/>
    <property type="evidence" value="ECO:0007669"/>
    <property type="project" value="TreeGrafter"/>
</dbReference>
<name>A0A8D0BP86_SALMN</name>
<evidence type="ECO:0000259" key="7">
    <source>
        <dbReference type="PROSITE" id="PS50041"/>
    </source>
</evidence>
<dbReference type="InterPro" id="IPR051663">
    <property type="entry name" value="CLec_Tetranectin-domain"/>
</dbReference>
<proteinExistence type="predicted"/>
<dbReference type="PANTHER" id="PTHR22799:SF1">
    <property type="entry name" value="C-TYPE LECTIN DOMAIN FAMILY 11 MEMBER A"/>
    <property type="match status" value="1"/>
</dbReference>